<keyword evidence="3" id="KW-1185">Reference proteome</keyword>
<feature type="transmembrane region" description="Helical" evidence="1">
    <location>
        <begin position="101"/>
        <end position="134"/>
    </location>
</feature>
<dbReference type="RefSeq" id="WP_013778617.1">
    <property type="nucleotide sequence ID" value="NC_015519.1"/>
</dbReference>
<keyword evidence="1" id="KW-0472">Membrane</keyword>
<reference evidence="3" key="1">
    <citation type="journal article" date="2013" name="Genome Announc.">
        <title>First genome sequence of a syntrophic acetate-oxidizing bacterium, Tepidanaerobacter acetatoxydans strain Re1.</title>
        <authorList>
            <person name="Manzoor S."/>
            <person name="Bongcam-Rudloff E."/>
            <person name="Schnurer A."/>
            <person name="Muller B."/>
        </authorList>
    </citation>
    <scope>NUCLEOTIDE SEQUENCE [LARGE SCALE GENOMIC DNA]</scope>
    <source>
        <strain evidence="3">Re1</strain>
    </source>
</reference>
<dbReference type="KEGG" id="tae:TepiRe1_1673"/>
<feature type="transmembrane region" description="Helical" evidence="1">
    <location>
        <begin position="299"/>
        <end position="316"/>
    </location>
</feature>
<dbReference type="InterPro" id="IPR003474">
    <property type="entry name" value="Glcn_transporter"/>
</dbReference>
<evidence type="ECO:0000313" key="2">
    <source>
        <dbReference type="EMBL" id="CCP26453.1"/>
    </source>
</evidence>
<feature type="transmembrane region" description="Helical" evidence="1">
    <location>
        <begin position="224"/>
        <end position="244"/>
    </location>
</feature>
<dbReference type="PANTHER" id="PTHR30354:SF11">
    <property type="entry name" value="PERMEASE"/>
    <property type="match status" value="1"/>
</dbReference>
<protein>
    <submittedName>
        <fullName evidence="2">Gluconate transporter</fullName>
    </submittedName>
</protein>
<dbReference type="PATRIC" id="fig|1209989.3.peg.1920"/>
<dbReference type="Proteomes" id="UP000010802">
    <property type="component" value="Chromosome"/>
</dbReference>
<sequence>MSTAYVLSIFTIVIIGMILLITKLKLHAAISILIASIGLGIGLGTPWEELEGTINSGFAGTIKSIAIVIVLGCILGKVLEETGAAYQITNYALKLFGEKRVIWAIGFSSLILGIPIWADTVVILLIPIVSLLAAKTGKSMMAYGTALYLGALVTASLVPPTPGPIAAAGLLGVSLADAIIWGLIVAIPSVFMAVLYCNTLDEKVLPKEEYLTQTYFLNKKLPSLASSISPIILPLVLIILNNIVNALLPGTKVANLFAFIGSPLAALLTGCIFSLALTGEEWKSKKVLNDWVEDSLRSAAMPIVVTGMGGVLATFIKNSGVAEEIAELVVSFNIPGIIIPILIAALIHVITGSNALGVMTAAALVQPMLDSLNISPLAAFLCCATGALMFKHTNSSGFWVTVTMSNMDARQGLKSVGIASTIAGFTGAIITIILYAAGII</sequence>
<feature type="transmembrane region" description="Helical" evidence="1">
    <location>
        <begin position="59"/>
        <end position="80"/>
    </location>
</feature>
<dbReference type="KEGG" id="tep:TepRe1_1553"/>
<evidence type="ECO:0000256" key="1">
    <source>
        <dbReference type="SAM" id="Phobius"/>
    </source>
</evidence>
<dbReference type="EMBL" id="HF563609">
    <property type="protein sequence ID" value="CCP26453.1"/>
    <property type="molecule type" value="Genomic_DNA"/>
</dbReference>
<gene>
    <name evidence="2" type="ordered locus">TEPIRE1_1673</name>
</gene>
<proteinExistence type="predicted"/>
<dbReference type="eggNOG" id="COG2610">
    <property type="taxonomic scope" value="Bacteria"/>
</dbReference>
<accession>L0S3K1</accession>
<feature type="transmembrane region" description="Helical" evidence="1">
    <location>
        <begin position="6"/>
        <end position="22"/>
    </location>
</feature>
<name>F4LW26_TEPAE</name>
<feature type="transmembrane region" description="Helical" evidence="1">
    <location>
        <begin position="170"/>
        <end position="196"/>
    </location>
</feature>
<keyword evidence="1" id="KW-1133">Transmembrane helix</keyword>
<dbReference type="AlphaFoldDB" id="F4LW26"/>
<feature type="transmembrane region" description="Helical" evidence="1">
    <location>
        <begin position="371"/>
        <end position="390"/>
    </location>
</feature>
<feature type="transmembrane region" description="Helical" evidence="1">
    <location>
        <begin position="256"/>
        <end position="279"/>
    </location>
</feature>
<accession>F4LW26</accession>
<dbReference type="OrthoDB" id="9787129at2"/>
<feature type="transmembrane region" description="Helical" evidence="1">
    <location>
        <begin position="29"/>
        <end position="47"/>
    </location>
</feature>
<dbReference type="Pfam" id="PF02447">
    <property type="entry name" value="GntP_permease"/>
    <property type="match status" value="1"/>
</dbReference>
<organism evidence="2 3">
    <name type="scientific">Tepidanaerobacter acetatoxydans (strain DSM 21804 / JCM 16047 / Re1)</name>
    <dbReference type="NCBI Taxonomy" id="1209989"/>
    <lineage>
        <taxon>Bacteria</taxon>
        <taxon>Bacillati</taxon>
        <taxon>Bacillota</taxon>
        <taxon>Clostridia</taxon>
        <taxon>Thermosediminibacterales</taxon>
        <taxon>Tepidanaerobacteraceae</taxon>
        <taxon>Tepidanaerobacter</taxon>
    </lineage>
</organism>
<feature type="transmembrane region" description="Helical" evidence="1">
    <location>
        <begin position="328"/>
        <end position="351"/>
    </location>
</feature>
<dbReference type="PANTHER" id="PTHR30354">
    <property type="entry name" value="GNT FAMILY GLUCONATE TRANSPORTER"/>
    <property type="match status" value="1"/>
</dbReference>
<dbReference type="GO" id="GO:0005886">
    <property type="term" value="C:plasma membrane"/>
    <property type="evidence" value="ECO:0007669"/>
    <property type="project" value="TreeGrafter"/>
</dbReference>
<keyword evidence="1" id="KW-0812">Transmembrane</keyword>
<evidence type="ECO:0000313" key="3">
    <source>
        <dbReference type="Proteomes" id="UP000010802"/>
    </source>
</evidence>
<dbReference type="GO" id="GO:0015128">
    <property type="term" value="F:gluconate transmembrane transporter activity"/>
    <property type="evidence" value="ECO:0007669"/>
    <property type="project" value="InterPro"/>
</dbReference>
<dbReference type="HOGENOM" id="CLU_027949_0_2_9"/>
<feature type="transmembrane region" description="Helical" evidence="1">
    <location>
        <begin position="416"/>
        <end position="437"/>
    </location>
</feature>